<dbReference type="SMART" id="SM00388">
    <property type="entry name" value="HisKA"/>
    <property type="match status" value="1"/>
</dbReference>
<keyword evidence="7" id="KW-0812">Transmembrane</keyword>
<dbReference type="Pfam" id="PF00512">
    <property type="entry name" value="HisKA"/>
    <property type="match status" value="1"/>
</dbReference>
<name>A0ABV7KXD2_9PROT</name>
<evidence type="ECO:0000256" key="3">
    <source>
        <dbReference type="ARBA" id="ARBA00022553"/>
    </source>
</evidence>
<dbReference type="Proteomes" id="UP001595528">
    <property type="component" value="Unassembled WGS sequence"/>
</dbReference>
<keyword evidence="4" id="KW-0808">Transferase</keyword>
<dbReference type="SUPFAM" id="SSF55874">
    <property type="entry name" value="ATPase domain of HSP90 chaperone/DNA topoisomerase II/histidine kinase"/>
    <property type="match status" value="1"/>
</dbReference>
<dbReference type="Pfam" id="PF02518">
    <property type="entry name" value="HATPase_c"/>
    <property type="match status" value="1"/>
</dbReference>
<dbReference type="PANTHER" id="PTHR43047:SF63">
    <property type="entry name" value="HISTIDINE KINASE"/>
    <property type="match status" value="1"/>
</dbReference>
<evidence type="ECO:0000259" key="8">
    <source>
        <dbReference type="PROSITE" id="PS50109"/>
    </source>
</evidence>
<dbReference type="InterPro" id="IPR003661">
    <property type="entry name" value="HisK_dim/P_dom"/>
</dbReference>
<evidence type="ECO:0000256" key="4">
    <source>
        <dbReference type="ARBA" id="ARBA00022679"/>
    </source>
</evidence>
<evidence type="ECO:0000256" key="7">
    <source>
        <dbReference type="SAM" id="Phobius"/>
    </source>
</evidence>
<dbReference type="SUPFAM" id="SSF47384">
    <property type="entry name" value="Homodimeric domain of signal transducing histidine kinase"/>
    <property type="match status" value="1"/>
</dbReference>
<evidence type="ECO:0000256" key="2">
    <source>
        <dbReference type="ARBA" id="ARBA00012438"/>
    </source>
</evidence>
<dbReference type="PROSITE" id="PS50109">
    <property type="entry name" value="HIS_KIN"/>
    <property type="match status" value="1"/>
</dbReference>
<proteinExistence type="predicted"/>
<dbReference type="InterPro" id="IPR004358">
    <property type="entry name" value="Sig_transdc_His_kin-like_C"/>
</dbReference>
<feature type="transmembrane region" description="Helical" evidence="7">
    <location>
        <begin position="70"/>
        <end position="89"/>
    </location>
</feature>
<protein>
    <recommendedName>
        <fullName evidence="2">histidine kinase</fullName>
        <ecNumber evidence="2">2.7.13.3</ecNumber>
    </recommendedName>
</protein>
<dbReference type="InterPro" id="IPR005467">
    <property type="entry name" value="His_kinase_dom"/>
</dbReference>
<keyword evidence="7" id="KW-0472">Membrane</keyword>
<dbReference type="GO" id="GO:0016301">
    <property type="term" value="F:kinase activity"/>
    <property type="evidence" value="ECO:0007669"/>
    <property type="project" value="UniProtKB-KW"/>
</dbReference>
<accession>A0ABV7KXD2</accession>
<keyword evidence="3" id="KW-0597">Phosphoprotein</keyword>
<evidence type="ECO:0000256" key="6">
    <source>
        <dbReference type="SAM" id="MobiDB-lite"/>
    </source>
</evidence>
<feature type="domain" description="Histidine kinase" evidence="8">
    <location>
        <begin position="129"/>
        <end position="351"/>
    </location>
</feature>
<evidence type="ECO:0000313" key="10">
    <source>
        <dbReference type="Proteomes" id="UP001595528"/>
    </source>
</evidence>
<evidence type="ECO:0000256" key="5">
    <source>
        <dbReference type="ARBA" id="ARBA00022777"/>
    </source>
</evidence>
<sequence length="398" mass="42648">MSTRSIQHRERAADADHAPVSAFRALNRWLGSIHIAAATALVTCFAVTCALSGAALLIENGFFGEKWQVYLGATAITVLIAAPIVYLALRVIRQLVASREALRQMTARLAWALDRAERASDEKSRFLATMSHELRTPLNAVIGFSDMIMNERLGPLQNQRYRDYAGDINGSGQHLLGIINEILDLAKIEAGEMRIDDDDICDVSEALSTAGRMIAPDAARRSVDLTVLPMPQRVQLQAADRMVRQVLINVLANAVKFTPAGGSVVLTPELRPHGNLVLAVTDSGIGMTADEIRVALTPFGQVGHAQRAENAGTGLGLPLARAMMELHGGRLTVRSTPGRGTTVVLIFPANRVLPAPPNVMPLNASATRSDRPPAAAGLNSADIIPLNASGPERSKHQP</sequence>
<dbReference type="InterPro" id="IPR003594">
    <property type="entry name" value="HATPase_dom"/>
</dbReference>
<comment type="caution">
    <text evidence="9">The sequence shown here is derived from an EMBL/GenBank/DDBJ whole genome shotgun (WGS) entry which is preliminary data.</text>
</comment>
<dbReference type="Gene3D" id="3.30.565.10">
    <property type="entry name" value="Histidine kinase-like ATPase, C-terminal domain"/>
    <property type="match status" value="1"/>
</dbReference>
<evidence type="ECO:0000256" key="1">
    <source>
        <dbReference type="ARBA" id="ARBA00000085"/>
    </source>
</evidence>
<dbReference type="Gene3D" id="1.10.287.130">
    <property type="match status" value="1"/>
</dbReference>
<keyword evidence="5 9" id="KW-0418">Kinase</keyword>
<dbReference type="EMBL" id="JBHRTR010000019">
    <property type="protein sequence ID" value="MFC3227041.1"/>
    <property type="molecule type" value="Genomic_DNA"/>
</dbReference>
<dbReference type="CDD" id="cd00082">
    <property type="entry name" value="HisKA"/>
    <property type="match status" value="1"/>
</dbReference>
<feature type="transmembrane region" description="Helical" evidence="7">
    <location>
        <begin position="33"/>
        <end position="58"/>
    </location>
</feature>
<keyword evidence="7" id="KW-1133">Transmembrane helix</keyword>
<dbReference type="InterPro" id="IPR036890">
    <property type="entry name" value="HATPase_C_sf"/>
</dbReference>
<dbReference type="EC" id="2.7.13.3" evidence="2"/>
<dbReference type="PRINTS" id="PR00344">
    <property type="entry name" value="BCTRLSENSOR"/>
</dbReference>
<keyword evidence="10" id="KW-1185">Reference proteome</keyword>
<dbReference type="RefSeq" id="WP_379899202.1">
    <property type="nucleotide sequence ID" value="NZ_JBHRTR010000019.1"/>
</dbReference>
<gene>
    <name evidence="9" type="ORF">ACFOGJ_07365</name>
</gene>
<reference evidence="10" key="1">
    <citation type="journal article" date="2019" name="Int. J. Syst. Evol. Microbiol.">
        <title>The Global Catalogue of Microorganisms (GCM) 10K type strain sequencing project: providing services to taxonomists for standard genome sequencing and annotation.</title>
        <authorList>
            <consortium name="The Broad Institute Genomics Platform"/>
            <consortium name="The Broad Institute Genome Sequencing Center for Infectious Disease"/>
            <person name="Wu L."/>
            <person name="Ma J."/>
        </authorList>
    </citation>
    <scope>NUCLEOTIDE SEQUENCE [LARGE SCALE GENOMIC DNA]</scope>
    <source>
        <strain evidence="10">KCTC 42964</strain>
    </source>
</reference>
<feature type="region of interest" description="Disordered" evidence="6">
    <location>
        <begin position="364"/>
        <end position="398"/>
    </location>
</feature>
<organism evidence="9 10">
    <name type="scientific">Marinibaculum pumilum</name>
    <dbReference type="NCBI Taxonomy" id="1766165"/>
    <lineage>
        <taxon>Bacteria</taxon>
        <taxon>Pseudomonadati</taxon>
        <taxon>Pseudomonadota</taxon>
        <taxon>Alphaproteobacteria</taxon>
        <taxon>Rhodospirillales</taxon>
        <taxon>Rhodospirillaceae</taxon>
        <taxon>Marinibaculum</taxon>
    </lineage>
</organism>
<dbReference type="PANTHER" id="PTHR43047">
    <property type="entry name" value="TWO-COMPONENT HISTIDINE PROTEIN KINASE"/>
    <property type="match status" value="1"/>
</dbReference>
<dbReference type="InterPro" id="IPR036097">
    <property type="entry name" value="HisK_dim/P_sf"/>
</dbReference>
<comment type="catalytic activity">
    <reaction evidence="1">
        <text>ATP + protein L-histidine = ADP + protein N-phospho-L-histidine.</text>
        <dbReference type="EC" id="2.7.13.3"/>
    </reaction>
</comment>
<evidence type="ECO:0000313" key="9">
    <source>
        <dbReference type="EMBL" id="MFC3227041.1"/>
    </source>
</evidence>
<dbReference type="SMART" id="SM00387">
    <property type="entry name" value="HATPase_c"/>
    <property type="match status" value="1"/>
</dbReference>